<sequence>MPALFRIVQDAHPPIPEGLSVDITDFLRQCFKKDAMQRPDARTLLQHPWIQNSRRVLPSSLRQIGGSIRNIDEDVAVADNNSAENVLGGDRPLEVNVIFDNILRQDQPKKTGYSKRKSLEGFIGDRFGKSTSSDENLSAKNNIAHDASLEGVDTLKDDLLSAKDPTLVFHQNPATALSSNDASTAHLKSGNEPFQDVRNGMGDATAVAKQSVGSGVHELSRFSDAPGDALLDDLFQPINRDLGDQGLGASTSATAHENVIYDGSKSDLARELKARMAQKHMENAIEQKGGKLLKYVMEVFEDNLPTENIFLIQSVEFSKLVGMLKPEEPEDVILSACHKLLAFFDQRPEQKHVFISQHGFFPLMDLLEVPRNRVICSVLQIINQIVMDNVGFQENACLVGLIPVVMNFAVPDRLEKFGCKLLSFFSSCVNRG</sequence>
<dbReference type="SUPFAM" id="SSF48371">
    <property type="entry name" value="ARM repeat"/>
    <property type="match status" value="1"/>
</dbReference>
<evidence type="ECO:0000313" key="9">
    <source>
        <dbReference type="EMBL" id="KAG0497398.1"/>
    </source>
</evidence>
<dbReference type="AlphaFoldDB" id="A0A835RV79"/>
<dbReference type="InterPro" id="IPR016024">
    <property type="entry name" value="ARM-type_fold"/>
</dbReference>
<dbReference type="InterPro" id="IPR011009">
    <property type="entry name" value="Kinase-like_dom_sf"/>
</dbReference>
<evidence type="ECO:0000256" key="2">
    <source>
        <dbReference type="ARBA" id="ARBA00022527"/>
    </source>
</evidence>
<name>A0A835RV79_VANPL</name>
<evidence type="ECO:0000313" key="10">
    <source>
        <dbReference type="Proteomes" id="UP000636800"/>
    </source>
</evidence>
<dbReference type="InterPro" id="IPR053235">
    <property type="entry name" value="Ser_Thr_kinase"/>
</dbReference>
<dbReference type="GO" id="GO:0005737">
    <property type="term" value="C:cytoplasm"/>
    <property type="evidence" value="ECO:0007669"/>
    <property type="project" value="TreeGrafter"/>
</dbReference>
<dbReference type="GO" id="GO:0005524">
    <property type="term" value="F:ATP binding"/>
    <property type="evidence" value="ECO:0007669"/>
    <property type="project" value="UniProtKB-KW"/>
</dbReference>
<dbReference type="Gene3D" id="1.10.510.10">
    <property type="entry name" value="Transferase(Phosphotransferase) domain 1"/>
    <property type="match status" value="1"/>
</dbReference>
<keyword evidence="10" id="KW-1185">Reference proteome</keyword>
<evidence type="ECO:0000256" key="1">
    <source>
        <dbReference type="ARBA" id="ARBA00012513"/>
    </source>
</evidence>
<evidence type="ECO:0000256" key="6">
    <source>
        <dbReference type="ARBA" id="ARBA00022840"/>
    </source>
</evidence>
<comment type="catalytic activity">
    <reaction evidence="8">
        <text>L-seryl-[protein] + ATP = O-phospho-L-seryl-[protein] + ADP + H(+)</text>
        <dbReference type="Rhea" id="RHEA:17989"/>
        <dbReference type="Rhea" id="RHEA-COMP:9863"/>
        <dbReference type="Rhea" id="RHEA-COMP:11604"/>
        <dbReference type="ChEBI" id="CHEBI:15378"/>
        <dbReference type="ChEBI" id="CHEBI:29999"/>
        <dbReference type="ChEBI" id="CHEBI:30616"/>
        <dbReference type="ChEBI" id="CHEBI:83421"/>
        <dbReference type="ChEBI" id="CHEBI:456216"/>
        <dbReference type="EC" id="2.7.11.1"/>
    </reaction>
</comment>
<evidence type="ECO:0000256" key="7">
    <source>
        <dbReference type="ARBA" id="ARBA00047899"/>
    </source>
</evidence>
<evidence type="ECO:0000256" key="8">
    <source>
        <dbReference type="ARBA" id="ARBA00048679"/>
    </source>
</evidence>
<evidence type="ECO:0000256" key="5">
    <source>
        <dbReference type="ARBA" id="ARBA00022777"/>
    </source>
</evidence>
<comment type="caution">
    <text evidence="9">The sequence shown here is derived from an EMBL/GenBank/DDBJ whole genome shotgun (WGS) entry which is preliminary data.</text>
</comment>
<keyword evidence="2" id="KW-0723">Serine/threonine-protein kinase</keyword>
<accession>A0A835RV79</accession>
<dbReference type="Proteomes" id="UP000636800">
    <property type="component" value="Chromosome 1"/>
</dbReference>
<organism evidence="9 10">
    <name type="scientific">Vanilla planifolia</name>
    <name type="common">Vanilla</name>
    <dbReference type="NCBI Taxonomy" id="51239"/>
    <lineage>
        <taxon>Eukaryota</taxon>
        <taxon>Viridiplantae</taxon>
        <taxon>Streptophyta</taxon>
        <taxon>Embryophyta</taxon>
        <taxon>Tracheophyta</taxon>
        <taxon>Spermatophyta</taxon>
        <taxon>Magnoliopsida</taxon>
        <taxon>Liliopsida</taxon>
        <taxon>Asparagales</taxon>
        <taxon>Orchidaceae</taxon>
        <taxon>Vanilloideae</taxon>
        <taxon>Vanilleae</taxon>
        <taxon>Vanilla</taxon>
    </lineage>
</organism>
<gene>
    <name evidence="9" type="ORF">HPP92_002089</name>
</gene>
<keyword evidence="6" id="KW-0067">ATP-binding</keyword>
<keyword evidence="5" id="KW-0418">Kinase</keyword>
<comment type="catalytic activity">
    <reaction evidence="7">
        <text>L-threonyl-[protein] + ATP = O-phospho-L-threonyl-[protein] + ADP + H(+)</text>
        <dbReference type="Rhea" id="RHEA:46608"/>
        <dbReference type="Rhea" id="RHEA-COMP:11060"/>
        <dbReference type="Rhea" id="RHEA-COMP:11605"/>
        <dbReference type="ChEBI" id="CHEBI:15378"/>
        <dbReference type="ChEBI" id="CHEBI:30013"/>
        <dbReference type="ChEBI" id="CHEBI:30616"/>
        <dbReference type="ChEBI" id="CHEBI:61977"/>
        <dbReference type="ChEBI" id="CHEBI:456216"/>
        <dbReference type="EC" id="2.7.11.1"/>
    </reaction>
</comment>
<dbReference type="Gene3D" id="1.25.10.10">
    <property type="entry name" value="Leucine-rich Repeat Variant"/>
    <property type="match status" value="1"/>
</dbReference>
<dbReference type="InterPro" id="IPR011989">
    <property type="entry name" value="ARM-like"/>
</dbReference>
<evidence type="ECO:0000256" key="4">
    <source>
        <dbReference type="ARBA" id="ARBA00022741"/>
    </source>
</evidence>
<proteinExistence type="predicted"/>
<reference evidence="9 10" key="1">
    <citation type="journal article" date="2020" name="Nat. Food">
        <title>A phased Vanilla planifolia genome enables genetic improvement of flavour and production.</title>
        <authorList>
            <person name="Hasing T."/>
            <person name="Tang H."/>
            <person name="Brym M."/>
            <person name="Khazi F."/>
            <person name="Huang T."/>
            <person name="Chambers A.H."/>
        </authorList>
    </citation>
    <scope>NUCLEOTIDE SEQUENCE [LARGE SCALE GENOMIC DNA]</scope>
    <source>
        <tissue evidence="9">Leaf</tissue>
    </source>
</reference>
<dbReference type="PANTHER" id="PTHR24361:SF433">
    <property type="entry name" value="PROTEIN KINASE DOMAIN-CONTAINING PROTEIN"/>
    <property type="match status" value="1"/>
</dbReference>
<dbReference type="PANTHER" id="PTHR24361">
    <property type="entry name" value="MITOGEN-ACTIVATED KINASE KINASE KINASE"/>
    <property type="match status" value="1"/>
</dbReference>
<dbReference type="OrthoDB" id="72851at2759"/>
<keyword evidence="4" id="KW-0547">Nucleotide-binding</keyword>
<dbReference type="EMBL" id="JADCNL010000001">
    <property type="protein sequence ID" value="KAG0497398.1"/>
    <property type="molecule type" value="Genomic_DNA"/>
</dbReference>
<dbReference type="EC" id="2.7.11.1" evidence="1"/>
<keyword evidence="3" id="KW-0808">Transferase</keyword>
<dbReference type="SUPFAM" id="SSF56112">
    <property type="entry name" value="Protein kinase-like (PK-like)"/>
    <property type="match status" value="1"/>
</dbReference>
<protein>
    <recommendedName>
        <fullName evidence="1">non-specific serine/threonine protein kinase</fullName>
        <ecNumber evidence="1">2.7.11.1</ecNumber>
    </recommendedName>
</protein>
<dbReference type="GO" id="GO:0004674">
    <property type="term" value="F:protein serine/threonine kinase activity"/>
    <property type="evidence" value="ECO:0007669"/>
    <property type="project" value="UniProtKB-KW"/>
</dbReference>
<evidence type="ECO:0000256" key="3">
    <source>
        <dbReference type="ARBA" id="ARBA00022679"/>
    </source>
</evidence>